<keyword evidence="2" id="KW-1185">Reference proteome</keyword>
<protein>
    <submittedName>
        <fullName evidence="1">Uncharacterized protein</fullName>
    </submittedName>
</protein>
<sequence>MHKACVIVEPPWERRHYGTPCLAKSIDIRRSRCLSARSSEACGLEPTIYFGTAASELDLVFPGCDLDPDSQLYDMGYTPEEEAPACPDEFDDFVTFEATPNVHFIPLVLRSRALGSVSCAGEGERSGAGGILLGAAAEGFSSLCSGAQQDLRQAGLGWVQQGAVEMPDGRKALEMTRDLGQPDGRKALEMCKTGQPKLQKSLGLPVVGEGCEEGCIAATRGVLCILRTAALSRRAAALTGHVHPASLIPSLSPGLSVQEQLTAQL</sequence>
<accession>R0LGR2</accession>
<evidence type="ECO:0000313" key="1">
    <source>
        <dbReference type="EMBL" id="EOA99457.1"/>
    </source>
</evidence>
<name>R0LGR2_ANAPL</name>
<gene>
    <name evidence="1" type="ORF">Anapl_11058</name>
</gene>
<dbReference type="EMBL" id="KB743321">
    <property type="protein sequence ID" value="EOA99457.1"/>
    <property type="molecule type" value="Genomic_DNA"/>
</dbReference>
<dbReference type="Proteomes" id="UP000296049">
    <property type="component" value="Unassembled WGS sequence"/>
</dbReference>
<reference evidence="2" key="1">
    <citation type="journal article" date="2013" name="Nat. Genet.">
        <title>The duck genome and transcriptome provide insight into an avian influenza virus reservoir species.</title>
        <authorList>
            <person name="Huang Y."/>
            <person name="Li Y."/>
            <person name="Burt D.W."/>
            <person name="Chen H."/>
            <person name="Zhang Y."/>
            <person name="Qian W."/>
            <person name="Kim H."/>
            <person name="Gan S."/>
            <person name="Zhao Y."/>
            <person name="Li J."/>
            <person name="Yi K."/>
            <person name="Feng H."/>
            <person name="Zhu P."/>
            <person name="Li B."/>
            <person name="Liu Q."/>
            <person name="Fairley S."/>
            <person name="Magor K.E."/>
            <person name="Du Z."/>
            <person name="Hu X."/>
            <person name="Goodman L."/>
            <person name="Tafer H."/>
            <person name="Vignal A."/>
            <person name="Lee T."/>
            <person name="Kim K.W."/>
            <person name="Sheng Z."/>
            <person name="An Y."/>
            <person name="Searle S."/>
            <person name="Herrero J."/>
            <person name="Groenen M.A."/>
            <person name="Crooijmans R.P."/>
            <person name="Faraut T."/>
            <person name="Cai Q."/>
            <person name="Webster R.G."/>
            <person name="Aldridge J.R."/>
            <person name="Warren W.C."/>
            <person name="Bartschat S."/>
            <person name="Kehr S."/>
            <person name="Marz M."/>
            <person name="Stadler P.F."/>
            <person name="Smith J."/>
            <person name="Kraus R.H."/>
            <person name="Zhao Y."/>
            <person name="Ren L."/>
            <person name="Fei J."/>
            <person name="Morisson M."/>
            <person name="Kaiser P."/>
            <person name="Griffin D.K."/>
            <person name="Rao M."/>
            <person name="Pitel F."/>
            <person name="Wang J."/>
            <person name="Li N."/>
        </authorList>
    </citation>
    <scope>NUCLEOTIDE SEQUENCE [LARGE SCALE GENOMIC DNA]</scope>
</reference>
<proteinExistence type="predicted"/>
<dbReference type="AlphaFoldDB" id="R0LGR2"/>
<organism evidence="1 2">
    <name type="scientific">Anas platyrhynchos</name>
    <name type="common">Mallard</name>
    <name type="synonym">Anas boschas</name>
    <dbReference type="NCBI Taxonomy" id="8839"/>
    <lineage>
        <taxon>Eukaryota</taxon>
        <taxon>Metazoa</taxon>
        <taxon>Chordata</taxon>
        <taxon>Craniata</taxon>
        <taxon>Vertebrata</taxon>
        <taxon>Euteleostomi</taxon>
        <taxon>Archelosauria</taxon>
        <taxon>Archosauria</taxon>
        <taxon>Dinosauria</taxon>
        <taxon>Saurischia</taxon>
        <taxon>Theropoda</taxon>
        <taxon>Coelurosauria</taxon>
        <taxon>Aves</taxon>
        <taxon>Neognathae</taxon>
        <taxon>Galloanserae</taxon>
        <taxon>Anseriformes</taxon>
        <taxon>Anatidae</taxon>
        <taxon>Anatinae</taxon>
        <taxon>Anas</taxon>
    </lineage>
</organism>
<evidence type="ECO:0000313" key="2">
    <source>
        <dbReference type="Proteomes" id="UP000296049"/>
    </source>
</evidence>